<evidence type="ECO:0000259" key="2">
    <source>
        <dbReference type="Pfam" id="PF18676"/>
    </source>
</evidence>
<feature type="domain" description="MBG" evidence="2">
    <location>
        <begin position="1417"/>
        <end position="1493"/>
    </location>
</feature>
<evidence type="ECO:0000313" key="5">
    <source>
        <dbReference type="EMBL" id="KAA3437731.1"/>
    </source>
</evidence>
<dbReference type="InterPro" id="IPR041286">
    <property type="entry name" value="MBG_2"/>
</dbReference>
<dbReference type="Pfam" id="PF18676">
    <property type="entry name" value="MBG_2"/>
    <property type="match status" value="4"/>
</dbReference>
<feature type="domain" description="MBG" evidence="3">
    <location>
        <begin position="706"/>
        <end position="791"/>
    </location>
</feature>
<keyword evidence="6" id="KW-1185">Reference proteome</keyword>
<dbReference type="OrthoDB" id="1121493at2"/>
<feature type="domain" description="MBG" evidence="3">
    <location>
        <begin position="484"/>
        <end position="549"/>
    </location>
</feature>
<keyword evidence="1" id="KW-0812">Transmembrane</keyword>
<feature type="domain" description="MBG" evidence="3">
    <location>
        <begin position="1098"/>
        <end position="1176"/>
    </location>
</feature>
<dbReference type="InterPro" id="IPR026444">
    <property type="entry name" value="Secre_tail"/>
</dbReference>
<feature type="domain" description="MBG" evidence="2">
    <location>
        <begin position="1260"/>
        <end position="1331"/>
    </location>
</feature>
<feature type="domain" description="MBG" evidence="3">
    <location>
        <begin position="638"/>
        <end position="704"/>
    </location>
</feature>
<feature type="transmembrane region" description="Helical" evidence="1">
    <location>
        <begin position="38"/>
        <end position="60"/>
    </location>
</feature>
<protein>
    <submittedName>
        <fullName evidence="5">T9SS type A sorting domain-containing protein</fullName>
    </submittedName>
</protein>
<evidence type="ECO:0000259" key="3">
    <source>
        <dbReference type="Pfam" id="PF18887"/>
    </source>
</evidence>
<feature type="domain" description="MBG" evidence="2">
    <location>
        <begin position="1340"/>
        <end position="1411"/>
    </location>
</feature>
<dbReference type="Proteomes" id="UP000324133">
    <property type="component" value="Unassembled WGS sequence"/>
</dbReference>
<dbReference type="InterPro" id="IPR043772">
    <property type="entry name" value="MBG_3"/>
</dbReference>
<feature type="domain" description="MBG" evidence="3">
    <location>
        <begin position="792"/>
        <end position="860"/>
    </location>
</feature>
<dbReference type="Gene3D" id="3.30.160.710">
    <property type="match status" value="1"/>
</dbReference>
<gene>
    <name evidence="5" type="ORF">FOA19_10535</name>
</gene>
<name>A0A5B6TCW8_9BACT</name>
<dbReference type="EMBL" id="VKKY01000002">
    <property type="protein sequence ID" value="KAA3437731.1"/>
    <property type="molecule type" value="Genomic_DNA"/>
</dbReference>
<evidence type="ECO:0000259" key="4">
    <source>
        <dbReference type="Pfam" id="PF18962"/>
    </source>
</evidence>
<reference evidence="5 6" key="1">
    <citation type="submission" date="2019-07" db="EMBL/GenBank/DDBJ databases">
        <title>Rufibacter sp. nov., isolated from lake sediment.</title>
        <authorList>
            <person name="Qu J.-H."/>
        </authorList>
    </citation>
    <scope>NUCLEOTIDE SEQUENCE [LARGE SCALE GENOMIC DNA]</scope>
    <source>
        <strain evidence="5 6">NBS58-1</strain>
    </source>
</reference>
<accession>A0A5B6TCW8</accession>
<dbReference type="NCBIfam" id="TIGR04183">
    <property type="entry name" value="Por_Secre_tail"/>
    <property type="match status" value="1"/>
</dbReference>
<dbReference type="Pfam" id="PF18887">
    <property type="entry name" value="MBG_3"/>
    <property type="match status" value="7"/>
</dbReference>
<evidence type="ECO:0000256" key="1">
    <source>
        <dbReference type="SAM" id="Phobius"/>
    </source>
</evidence>
<feature type="domain" description="MBG" evidence="3">
    <location>
        <begin position="555"/>
        <end position="635"/>
    </location>
</feature>
<sequence length="1841" mass="189567">MFKFDPYRILNHINPSHLNKNHMNVNLLAMVKANARRYGILLCLLILGTVGAFALGDAYVDAGLPAPTVTSDKLDYAPGEIAHITGSGWTLDQQVHVEFKEEPDFPDYHVYDVVVDANGNWKIDYQVEERHLGVKFTVTAKGSQSGTSATTVFTDGRVDFSVTGLPNNTDVSGITITYTGPGSQAKTESVPTFKSQTSSSSFGAVDNSDVNFTYPEIINGSDNKNYIYISSNPSTGFRSGKDKTTVVATYKKLPTLTWTNPSNIVYGTLLSATQLNATADVIGTFTYTPATGTKLNAGDGQKLSVTFIPNDNTYATITKTVNINVAKAEQAITWTTPESINYGTALSATQLNASVTTGDGQLTYNPALEVVLGAGNHLLSVTAAATNNYNTTTKTVSLTVNKAEQVITWSNPANIVYGTALSGTQLNATALGGATLTYSPEAGTVLGAGTRTLTVNAAEADNYKASSKSVEIIVEKAIVTPVWTAGTLEQTYDNKVKTVVATTAPAGLTLNYDFGSATPKNAGSYTVTATVNEANYKGSVSGTLKIGQAATSTVVTVNDATYNGSSHGGSAKVTGAAELDQAVTVYYEGIAPTVYATSTTAPTNAGTYKATATYAESADYLGSTDSKNFTISKANAFLSLSNLTHTYDGTVKSATATVSPEGLSGVIVSGSGTDAGSYSATASLNNPNYEATDVSGNLSISPASSTVNMSDVTVTFDGNAHAATASAYGAGGLNTSANFTYSYSGVAPTVYPASTNAPTNAGTYNVIATYTGDANHTGSSKTATVTINKATATLSLDNLTHTYDGTAKLATAISSPANLSGITISNNGKTDAGTYTVIASLNNPNYTAENVTGNLEIAKADQKINWTAPAAITYGTALSATQLNATVTGLAGGSAAGALTYAPASNTVLNAGTHTLSVTAAETTNYNEATETVSLTVNKAEQVITWSNPANIVYGTALSGTQLNATALGGAILTYSPEAGTVLGAGTRTLTVNAAEADNYKAGSKSVEIIVEKATATITLTAADLSQTFNGLAKSVGYSINPADVTGVTVSYRKNGTPVAAPINAGSYEVLATLINDNYSGSAEGTLVIAKALTSTVVSSTDATYNGSAHSASAKVTGAGSLDQAVTVYYAGVAPTVYPSSTTAPISAGTYSATSTYAENLNYLGSSDVKEFTIGKKAASVVVAAKTKVYGATDPVFTGTLTGFLENDNVEASYNREAGETVADGPYAITATLSPVAVLNNYEIINTSATLTITKKAASVTPIANGKTYGSSEPTLTGNLAGFLTSDNVTATYSRAVGETVVGGPYQISASLAPVGVLGNYDITYNTANFTIGKKSASVVVTTGKTKEYGAADPEFTGTLTGFLASDNVQAAYSRVAGETVAGGPYAISATLSPAAALGNYDISNTPAALTITKKALVVTAQNTSKYCGQSDPSFSVSYDGFVHNETSSVLGGILSYSLTANGNLNGVTQFDITPKGLTSNNYVITFTKGVLTVNGVSIDASASGSPVPFGSAATLSATVSPKVAGVLIIFKLDGTEKGRVLTNTEGLATLPITNLGVVNVYQVEASTEGGCRASIAYLPVYDPNGGFVTGGGWINSPAGAYVKDQTATGKANFGFVSRYKKGSTALDGETEFNFQTGNLKFNSTSYETATLVIGGAKASYRGVGTINGTGTYKFTLNAIDGQASSAGGSDRIRMKITDAAGATVYDNMIGALDNADISTVTNTTLGGGSIVIHEAAKTGTKTSSAIAVAELPVSQEVKFTSYPNPLTYEASVEFNVAQDEAYSLDIYDMKGALVKQLQKGKAKTAETITAKWDARSANVGVYIIRLTKGNEVKTLRVVRQ</sequence>
<feature type="domain" description="MBG" evidence="2">
    <location>
        <begin position="1181"/>
        <end position="1252"/>
    </location>
</feature>
<keyword evidence="1" id="KW-1133">Transmembrane helix</keyword>
<dbReference type="Gene3D" id="2.60.40.4070">
    <property type="match status" value="1"/>
</dbReference>
<feature type="domain" description="Secretion system C-terminal sorting" evidence="4">
    <location>
        <begin position="1763"/>
        <end position="1835"/>
    </location>
</feature>
<proteinExistence type="predicted"/>
<organism evidence="5 6">
    <name type="scientific">Rufibacter hautae</name>
    <dbReference type="NCBI Taxonomy" id="2595005"/>
    <lineage>
        <taxon>Bacteria</taxon>
        <taxon>Pseudomonadati</taxon>
        <taxon>Bacteroidota</taxon>
        <taxon>Cytophagia</taxon>
        <taxon>Cytophagales</taxon>
        <taxon>Hymenobacteraceae</taxon>
        <taxon>Rufibacter</taxon>
    </lineage>
</organism>
<feature type="domain" description="MBG" evidence="3">
    <location>
        <begin position="1016"/>
        <end position="1092"/>
    </location>
</feature>
<evidence type="ECO:0000313" key="6">
    <source>
        <dbReference type="Proteomes" id="UP000324133"/>
    </source>
</evidence>
<dbReference type="Pfam" id="PF18962">
    <property type="entry name" value="Por_Secre_tail"/>
    <property type="match status" value="1"/>
</dbReference>
<keyword evidence="1" id="KW-0472">Membrane</keyword>
<comment type="caution">
    <text evidence="5">The sequence shown here is derived from an EMBL/GenBank/DDBJ whole genome shotgun (WGS) entry which is preliminary data.</text>
</comment>